<proteinExistence type="predicted"/>
<dbReference type="AlphaFoldDB" id="U5CTM5"/>
<protein>
    <submittedName>
        <fullName evidence="1">Uncharacterized protein</fullName>
    </submittedName>
</protein>
<name>U5CTM5_AMBTC</name>
<keyword evidence="2" id="KW-1185">Reference proteome</keyword>
<evidence type="ECO:0000313" key="1">
    <source>
        <dbReference type="EMBL" id="ERN16616.1"/>
    </source>
</evidence>
<dbReference type="OMA" id="WIGACDI"/>
<accession>U5CTM5</accession>
<reference evidence="2" key="1">
    <citation type="journal article" date="2013" name="Science">
        <title>The Amborella genome and the evolution of flowering plants.</title>
        <authorList>
            <consortium name="Amborella Genome Project"/>
        </authorList>
    </citation>
    <scope>NUCLEOTIDE SEQUENCE [LARGE SCALE GENOMIC DNA]</scope>
</reference>
<dbReference type="Gramene" id="ERN16616">
    <property type="protein sequence ID" value="ERN16616"/>
    <property type="gene ID" value="AMTR_s00051p00041120"/>
</dbReference>
<evidence type="ECO:0000313" key="2">
    <source>
        <dbReference type="Proteomes" id="UP000017836"/>
    </source>
</evidence>
<dbReference type="eggNOG" id="ENOG502QPXV">
    <property type="taxonomic scope" value="Eukaryota"/>
</dbReference>
<dbReference type="HOGENOM" id="CLU_2253732_0_0_1"/>
<dbReference type="PANTHER" id="PTHR43025">
    <property type="entry name" value="MONOGALACTOSYLDIACYLGLYCEROL SYNTHASE"/>
    <property type="match status" value="1"/>
</dbReference>
<gene>
    <name evidence="1" type="ORF">AMTR_s00051p00041120</name>
</gene>
<dbReference type="InterPro" id="IPR050519">
    <property type="entry name" value="Glycosyltransf_28_UgtP"/>
</dbReference>
<sequence>MDMALPAVLLMEGGEWTGPAKRMAKALGDALFDQSLSRPISQIVIIFGRNQMLASALQVIEWKVPVKIRRFETQMEKWIGACDIFSHAKFFWSLRHFQSWKFFS</sequence>
<dbReference type="STRING" id="13333.U5CTM5"/>
<dbReference type="EMBL" id="KI392418">
    <property type="protein sequence ID" value="ERN16616.1"/>
    <property type="molecule type" value="Genomic_DNA"/>
</dbReference>
<dbReference type="PANTHER" id="PTHR43025:SF1">
    <property type="entry name" value="MONOGALACTOSYLDIACYLGLYCEROL SYNTHASE 2, CHLOROPLASTIC"/>
    <property type="match status" value="1"/>
</dbReference>
<organism evidence="1 2">
    <name type="scientific">Amborella trichopoda</name>
    <dbReference type="NCBI Taxonomy" id="13333"/>
    <lineage>
        <taxon>Eukaryota</taxon>
        <taxon>Viridiplantae</taxon>
        <taxon>Streptophyta</taxon>
        <taxon>Embryophyta</taxon>
        <taxon>Tracheophyta</taxon>
        <taxon>Spermatophyta</taxon>
        <taxon>Magnoliopsida</taxon>
        <taxon>Amborellales</taxon>
        <taxon>Amborellaceae</taxon>
        <taxon>Amborella</taxon>
    </lineage>
</organism>
<dbReference type="Proteomes" id="UP000017836">
    <property type="component" value="Unassembled WGS sequence"/>
</dbReference>